<comment type="cofactor">
    <cofactor evidence="1">
        <name>FAD</name>
        <dbReference type="ChEBI" id="CHEBI:57692"/>
    </cofactor>
</comment>
<reference evidence="8 9" key="1">
    <citation type="submission" date="2018-11" db="EMBL/GenBank/DDBJ databases">
        <title>Microbial catabolism of amino acid.</title>
        <authorList>
            <person name="Hibi M."/>
            <person name="Ogawa J."/>
        </authorList>
    </citation>
    <scope>NUCLEOTIDE SEQUENCE [LARGE SCALE GENOMIC DNA]</scope>
    <source>
        <strain evidence="8 9">C31-06</strain>
    </source>
</reference>
<dbReference type="InterPro" id="IPR016169">
    <property type="entry name" value="FAD-bd_PCMH_sub2"/>
</dbReference>
<proteinExistence type="inferred from homology"/>
<dbReference type="PROSITE" id="PS51387">
    <property type="entry name" value="FAD_PCMH"/>
    <property type="match status" value="1"/>
</dbReference>
<dbReference type="AlphaFoldDB" id="A0A402CCP4"/>
<dbReference type="InterPro" id="IPR036318">
    <property type="entry name" value="FAD-bd_PCMH-like_sf"/>
</dbReference>
<dbReference type="GO" id="GO:0009690">
    <property type="term" value="P:cytokinin metabolic process"/>
    <property type="evidence" value="ECO:0007669"/>
    <property type="project" value="InterPro"/>
</dbReference>
<feature type="domain" description="FAD-binding PCMH-type" evidence="7">
    <location>
        <begin position="58"/>
        <end position="265"/>
    </location>
</feature>
<accession>A0A402CCP4</accession>
<dbReference type="Pfam" id="PF09265">
    <property type="entry name" value="Cytokin-bind"/>
    <property type="match status" value="1"/>
</dbReference>
<evidence type="ECO:0000256" key="5">
    <source>
        <dbReference type="ARBA" id="ARBA00023002"/>
    </source>
</evidence>
<dbReference type="GO" id="GO:0071949">
    <property type="term" value="F:FAD binding"/>
    <property type="evidence" value="ECO:0007669"/>
    <property type="project" value="InterPro"/>
</dbReference>
<evidence type="ECO:0000256" key="6">
    <source>
        <dbReference type="SAM" id="SignalP"/>
    </source>
</evidence>
<dbReference type="PANTHER" id="PTHR13878:SF53">
    <property type="entry name" value="CYTOKININ DEHYDROGENASE 6"/>
    <property type="match status" value="1"/>
</dbReference>
<evidence type="ECO:0000313" key="8">
    <source>
        <dbReference type="EMBL" id="GCE41368.1"/>
    </source>
</evidence>
<evidence type="ECO:0000259" key="7">
    <source>
        <dbReference type="PROSITE" id="PS51387"/>
    </source>
</evidence>
<evidence type="ECO:0000256" key="2">
    <source>
        <dbReference type="ARBA" id="ARBA00005466"/>
    </source>
</evidence>
<dbReference type="InterPro" id="IPR016166">
    <property type="entry name" value="FAD-bd_PCMH"/>
</dbReference>
<dbReference type="InterPro" id="IPR016164">
    <property type="entry name" value="FAD-linked_Oxase-like_C"/>
</dbReference>
<keyword evidence="5" id="KW-0560">Oxidoreductase</keyword>
<comment type="caution">
    <text evidence="8">The sequence shown here is derived from an EMBL/GenBank/DDBJ whole genome shotgun (WGS) entry which is preliminary data.</text>
</comment>
<comment type="similarity">
    <text evidence="2">Belongs to the oxygen-dependent FAD-linked oxidoreductase family.</text>
</comment>
<protein>
    <submittedName>
        <fullName evidence="8">Putative cytokinin oxidase</fullName>
    </submittedName>
</protein>
<feature type="chain" id="PRO_5038381954" evidence="6">
    <location>
        <begin position="22"/>
        <end position="453"/>
    </location>
</feature>
<dbReference type="Proteomes" id="UP000287519">
    <property type="component" value="Unassembled WGS sequence"/>
</dbReference>
<name>A0A402CCP4_RHOWR</name>
<dbReference type="SUPFAM" id="SSF55103">
    <property type="entry name" value="FAD-linked oxidases, C-terminal domain"/>
    <property type="match status" value="1"/>
</dbReference>
<evidence type="ECO:0000256" key="4">
    <source>
        <dbReference type="ARBA" id="ARBA00022827"/>
    </source>
</evidence>
<keyword evidence="3" id="KW-0285">Flavoprotein</keyword>
<evidence type="ECO:0000313" key="9">
    <source>
        <dbReference type="Proteomes" id="UP000287519"/>
    </source>
</evidence>
<dbReference type="PANTHER" id="PTHR13878">
    <property type="entry name" value="GULONOLACTONE OXIDASE"/>
    <property type="match status" value="1"/>
</dbReference>
<keyword evidence="4" id="KW-0274">FAD</keyword>
<sequence>MCSIRRTVLIAAALAVVAAAAKGVSVARNRDLPPPALDGELRFDRVARDAVADDFGHLVRTPPEVVLLPGSTADVAATIRWAAERGRTFAPQGQRHSVWGRSSAPQGKTPPVLADYLGLSVNGTLAVGGVGGTTWRYGVQSDNVVSMVVVTGAGRTITCSAEHHPDLFAMVRAGLGQVAVITEATLALVAAPRQVRRVVLSYPDLATMLRDERLLVRDGRFDAVQGAIPAAPTGGLMFQVDVAKFFTGSPPDDDVLLAGLSDDAAGRTPSTIPFADYLNRLAGLESALRANGQWFHPHPWITTFIGDSRVADVVDDELGRIDAAHDLGAFGQIVLSPIFTAAITSPLLRTPSEELCFAFNFVRVPTTADRGNADRLVEANRAVYERVRSNGGTLYPVSAFPMSPEDWRRHFGPAFDRLREAKRTFDPEHVLTPGYEIFEDVPHHLSRRRAAPG</sequence>
<dbReference type="InterPro" id="IPR016170">
    <property type="entry name" value="Cytok_DH_C_sf"/>
</dbReference>
<feature type="signal peptide" evidence="6">
    <location>
        <begin position="1"/>
        <end position="21"/>
    </location>
</feature>
<organism evidence="8 9">
    <name type="scientific">Rhodococcus wratislaviensis</name>
    <name type="common">Tsukamurella wratislaviensis</name>
    <dbReference type="NCBI Taxonomy" id="44752"/>
    <lineage>
        <taxon>Bacteria</taxon>
        <taxon>Bacillati</taxon>
        <taxon>Actinomycetota</taxon>
        <taxon>Actinomycetes</taxon>
        <taxon>Mycobacteriales</taxon>
        <taxon>Nocardiaceae</taxon>
        <taxon>Rhodococcus</taxon>
    </lineage>
</organism>
<dbReference type="Gene3D" id="3.40.462.10">
    <property type="entry name" value="FAD-linked oxidases, C-terminal domain"/>
    <property type="match status" value="1"/>
</dbReference>
<dbReference type="GO" id="GO:0019139">
    <property type="term" value="F:cytokinin dehydrogenase activity"/>
    <property type="evidence" value="ECO:0007669"/>
    <property type="project" value="InterPro"/>
</dbReference>
<gene>
    <name evidence="8" type="ORF">Rhow_005027</name>
</gene>
<dbReference type="Gene3D" id="3.30.43.10">
    <property type="entry name" value="Uridine Diphospho-n-acetylenolpyruvylglucosamine Reductase, domain 2"/>
    <property type="match status" value="1"/>
</dbReference>
<dbReference type="SUPFAM" id="SSF56176">
    <property type="entry name" value="FAD-binding/transporter-associated domain-like"/>
    <property type="match status" value="1"/>
</dbReference>
<dbReference type="Gene3D" id="3.30.465.10">
    <property type="match status" value="1"/>
</dbReference>
<keyword evidence="9" id="KW-1185">Reference proteome</keyword>
<evidence type="ECO:0000256" key="1">
    <source>
        <dbReference type="ARBA" id="ARBA00001974"/>
    </source>
</evidence>
<dbReference type="InterPro" id="IPR015345">
    <property type="entry name" value="Cytokinin_DH_FAD/cytokin-bd"/>
</dbReference>
<dbReference type="InterPro" id="IPR016167">
    <property type="entry name" value="FAD-bd_PCMH_sub1"/>
</dbReference>
<dbReference type="EMBL" id="BHYM01000043">
    <property type="protein sequence ID" value="GCE41368.1"/>
    <property type="molecule type" value="Genomic_DNA"/>
</dbReference>
<dbReference type="InterPro" id="IPR050432">
    <property type="entry name" value="FAD-linked_Oxidoreductases_BP"/>
</dbReference>
<evidence type="ECO:0000256" key="3">
    <source>
        <dbReference type="ARBA" id="ARBA00022630"/>
    </source>
</evidence>
<keyword evidence="6" id="KW-0732">Signal</keyword>